<evidence type="ECO:0000313" key="2">
    <source>
        <dbReference type="Proteomes" id="UP001153332"/>
    </source>
</evidence>
<evidence type="ECO:0000313" key="1">
    <source>
        <dbReference type="EMBL" id="KAJ8126757.1"/>
    </source>
</evidence>
<reference evidence="1" key="1">
    <citation type="submission" date="2022-12" db="EMBL/GenBank/DDBJ databases">
        <title>Genome Sequence of Lasiodiplodia mahajangana.</title>
        <authorList>
            <person name="Buettner E."/>
        </authorList>
    </citation>
    <scope>NUCLEOTIDE SEQUENCE</scope>
    <source>
        <strain evidence="1">VT137</strain>
    </source>
</reference>
<sequence>MSVDCTTTGAHDVIQDPVGYDMIWDKLIFNITFRDLLAASADGCQLCSWILNAGAISRQRLQASLELRDHGHTIEPSDVKFLAHEDDEDPTCLRSSLLEAVHSRSSEIQDYILVAATDPPFNIGLEDERFQKDLYSIQYFGLCNPRTNLVLYRTVSSLQIFTTEQDPAAQVVSTRPIQNEPSQCLDAISSWLQNCRENHTRCRYVASRLQENGKRAVPRRLVHIKKLPRGQLRLSLYDTDGMNEPPPFAALSYCWGGVQTFACNRSNFLELASNMSLDRLPATIRDAVTVCSRLGLDYLWVDSLCILQDSEIDKAVEIAKVPYIYGDAAVTIAASRAQSAWDGFISTRTPSSEPMPIFQLPWRGVDNQLGMVMAIPLDIHPEPIDGRAWTLQEQLLSTRIIEFGTWQTRWTCRENLSEFNSRAGHVDGWRMERDVTSSYVYDRTWEMIKDNLQDGWNQVIRRYTQRKLTFGTDRPLAISGIAERCNNLCGDEYFAGLWKHSIHVGLLWAVIATDREPRPSKYQGPTWSWLAVNSAVFNLQENQNKWNSEQFNAEVVSIRADPVSAQAPFGAIRKGSGQLRIRGRLARATYYRDHSQGFDLERSSDHNVKITTSYGSVIATSYLDCVEDAFEDEQSVSSHRPAVVLEVWSATAGPSWFTFGLVLRPTVENSGLSLGSSLERDTATFTRIGVFEYGTSLVDFKNRSATNDAGWGERTEKELNFFRDIEPSIIEIV</sequence>
<keyword evidence="2" id="KW-1185">Reference proteome</keyword>
<protein>
    <submittedName>
        <fullName evidence="1">Uncharacterized protein</fullName>
    </submittedName>
</protein>
<gene>
    <name evidence="1" type="ORF">O1611_g6883</name>
</gene>
<dbReference type="EMBL" id="JAPUUL010001713">
    <property type="protein sequence ID" value="KAJ8126757.1"/>
    <property type="molecule type" value="Genomic_DNA"/>
</dbReference>
<accession>A0ACC2JGW7</accession>
<comment type="caution">
    <text evidence="1">The sequence shown here is derived from an EMBL/GenBank/DDBJ whole genome shotgun (WGS) entry which is preliminary data.</text>
</comment>
<proteinExistence type="predicted"/>
<organism evidence="1 2">
    <name type="scientific">Lasiodiplodia mahajangana</name>
    <dbReference type="NCBI Taxonomy" id="1108764"/>
    <lineage>
        <taxon>Eukaryota</taxon>
        <taxon>Fungi</taxon>
        <taxon>Dikarya</taxon>
        <taxon>Ascomycota</taxon>
        <taxon>Pezizomycotina</taxon>
        <taxon>Dothideomycetes</taxon>
        <taxon>Dothideomycetes incertae sedis</taxon>
        <taxon>Botryosphaeriales</taxon>
        <taxon>Botryosphaeriaceae</taxon>
        <taxon>Lasiodiplodia</taxon>
    </lineage>
</organism>
<dbReference type="Proteomes" id="UP001153332">
    <property type="component" value="Unassembled WGS sequence"/>
</dbReference>
<name>A0ACC2JGW7_9PEZI</name>